<keyword evidence="2" id="KW-1185">Reference proteome</keyword>
<name>A0A5K7YMY8_9BACT</name>
<dbReference type="Proteomes" id="UP000427906">
    <property type="component" value="Chromosome"/>
</dbReference>
<dbReference type="AlphaFoldDB" id="A0A5K7YMY8"/>
<protein>
    <submittedName>
        <fullName evidence="1">Uncharacterized protein</fullName>
    </submittedName>
</protein>
<sequence length="54" mass="5674">MTAAVGIGIVKFTGIHAGSANGWKQGRTVTVRCARDARDRVRQAVICKGFGLTA</sequence>
<reference evidence="1 2" key="1">
    <citation type="submission" date="2019-11" db="EMBL/GenBank/DDBJ databases">
        <title>Comparative genomics of hydrocarbon-degrading Desulfosarcina strains.</title>
        <authorList>
            <person name="Watanabe M."/>
            <person name="Kojima H."/>
            <person name="Fukui M."/>
        </authorList>
    </citation>
    <scope>NUCLEOTIDE SEQUENCE [LARGE SCALE GENOMIC DNA]</scope>
    <source>
        <strain evidence="1 2">PL12</strain>
    </source>
</reference>
<accession>A0A5K7YMY8</accession>
<gene>
    <name evidence="1" type="ORF">DSCA_50620</name>
</gene>
<proteinExistence type="predicted"/>
<organism evidence="1 2">
    <name type="scientific">Desulfosarcina alkanivorans</name>
    <dbReference type="NCBI Taxonomy" id="571177"/>
    <lineage>
        <taxon>Bacteria</taxon>
        <taxon>Pseudomonadati</taxon>
        <taxon>Thermodesulfobacteriota</taxon>
        <taxon>Desulfobacteria</taxon>
        <taxon>Desulfobacterales</taxon>
        <taxon>Desulfosarcinaceae</taxon>
        <taxon>Desulfosarcina</taxon>
    </lineage>
</organism>
<evidence type="ECO:0000313" key="1">
    <source>
        <dbReference type="EMBL" id="BBO71132.1"/>
    </source>
</evidence>
<evidence type="ECO:0000313" key="2">
    <source>
        <dbReference type="Proteomes" id="UP000427906"/>
    </source>
</evidence>
<dbReference type="EMBL" id="AP021874">
    <property type="protein sequence ID" value="BBO71132.1"/>
    <property type="molecule type" value="Genomic_DNA"/>
</dbReference>
<dbReference type="KEGG" id="dalk:DSCA_50620"/>